<gene>
    <name evidence="1" type="ORF">S01H4_05078</name>
</gene>
<name>X1BA45_9ZZZZ</name>
<comment type="caution">
    <text evidence="1">The sequence shown here is derived from an EMBL/GenBank/DDBJ whole genome shotgun (WGS) entry which is preliminary data.</text>
</comment>
<dbReference type="EMBL" id="BART01001436">
    <property type="protein sequence ID" value="GAG68856.1"/>
    <property type="molecule type" value="Genomic_DNA"/>
</dbReference>
<sequence length="81" mass="8923">AKGNLPDPCTEISEVLHEKEGNTFFITIKTYRSPGFCIQVLAPFEEIIPLEVYGLPAGTYTVDVNGVQGTFDLEVDNFISI</sequence>
<dbReference type="AlphaFoldDB" id="X1BA45"/>
<evidence type="ECO:0000313" key="1">
    <source>
        <dbReference type="EMBL" id="GAG68856.1"/>
    </source>
</evidence>
<feature type="non-terminal residue" evidence="1">
    <location>
        <position position="1"/>
    </location>
</feature>
<organism evidence="1">
    <name type="scientific">marine sediment metagenome</name>
    <dbReference type="NCBI Taxonomy" id="412755"/>
    <lineage>
        <taxon>unclassified sequences</taxon>
        <taxon>metagenomes</taxon>
        <taxon>ecological metagenomes</taxon>
    </lineage>
</organism>
<protein>
    <submittedName>
        <fullName evidence="1">Uncharacterized protein</fullName>
    </submittedName>
</protein>
<proteinExistence type="predicted"/>
<accession>X1BA45</accession>
<reference evidence="1" key="1">
    <citation type="journal article" date="2014" name="Front. Microbiol.">
        <title>High frequency of phylogenetically diverse reductive dehalogenase-homologous genes in deep subseafloor sedimentary metagenomes.</title>
        <authorList>
            <person name="Kawai M."/>
            <person name="Futagami T."/>
            <person name="Toyoda A."/>
            <person name="Takaki Y."/>
            <person name="Nishi S."/>
            <person name="Hori S."/>
            <person name="Arai W."/>
            <person name="Tsubouchi T."/>
            <person name="Morono Y."/>
            <person name="Uchiyama I."/>
            <person name="Ito T."/>
            <person name="Fujiyama A."/>
            <person name="Inagaki F."/>
            <person name="Takami H."/>
        </authorList>
    </citation>
    <scope>NUCLEOTIDE SEQUENCE</scope>
    <source>
        <strain evidence="1">Expedition CK06-06</strain>
    </source>
</reference>